<dbReference type="GO" id="GO:0010041">
    <property type="term" value="P:response to iron(III) ion"/>
    <property type="evidence" value="ECO:0007669"/>
    <property type="project" value="TreeGrafter"/>
</dbReference>
<feature type="transmembrane region" description="Helical" evidence="9">
    <location>
        <begin position="199"/>
        <end position="217"/>
    </location>
</feature>
<keyword evidence="2" id="KW-1003">Cell membrane</keyword>
<dbReference type="FunCoup" id="A0A1C4XJ22">
    <property type="interactions" value="8"/>
</dbReference>
<dbReference type="InterPro" id="IPR038731">
    <property type="entry name" value="RgtA/B/C-like"/>
</dbReference>
<dbReference type="Pfam" id="PF13231">
    <property type="entry name" value="PMT_2"/>
    <property type="match status" value="1"/>
</dbReference>
<evidence type="ECO:0000313" key="11">
    <source>
        <dbReference type="EMBL" id="SCF08485.1"/>
    </source>
</evidence>
<dbReference type="Proteomes" id="UP000198253">
    <property type="component" value="Chromosome I"/>
</dbReference>
<dbReference type="InParanoid" id="A0A1C4XJ22"/>
<feature type="transmembrane region" description="Helical" evidence="9">
    <location>
        <begin position="365"/>
        <end position="383"/>
    </location>
</feature>
<keyword evidence="12" id="KW-1185">Reference proteome</keyword>
<keyword evidence="5 9" id="KW-0812">Transmembrane</keyword>
<dbReference type="PANTHER" id="PTHR33908">
    <property type="entry name" value="MANNOSYLTRANSFERASE YKCB-RELATED"/>
    <property type="match status" value="1"/>
</dbReference>
<comment type="subcellular location">
    <subcellularLocation>
        <location evidence="1">Cell membrane</location>
        <topology evidence="1">Multi-pass membrane protein</topology>
    </subcellularLocation>
</comment>
<dbReference type="EMBL" id="LT607413">
    <property type="protein sequence ID" value="SCF08485.1"/>
    <property type="molecule type" value="Genomic_DNA"/>
</dbReference>
<evidence type="ECO:0000256" key="9">
    <source>
        <dbReference type="SAM" id="Phobius"/>
    </source>
</evidence>
<feature type="transmembrane region" description="Helical" evidence="9">
    <location>
        <begin position="312"/>
        <end position="334"/>
    </location>
</feature>
<dbReference type="AlphaFoldDB" id="A0A1C4XJ22"/>
<evidence type="ECO:0000256" key="3">
    <source>
        <dbReference type="ARBA" id="ARBA00022676"/>
    </source>
</evidence>
<evidence type="ECO:0000256" key="1">
    <source>
        <dbReference type="ARBA" id="ARBA00004651"/>
    </source>
</evidence>
<name>A0A1C4XJ22_MICEC</name>
<keyword evidence="4 11" id="KW-0808">Transferase</keyword>
<evidence type="ECO:0000259" key="10">
    <source>
        <dbReference type="Pfam" id="PF13231"/>
    </source>
</evidence>
<keyword evidence="7 9" id="KW-0472">Membrane</keyword>
<dbReference type="GO" id="GO:0009103">
    <property type="term" value="P:lipopolysaccharide biosynthetic process"/>
    <property type="evidence" value="ECO:0007669"/>
    <property type="project" value="UniProtKB-ARBA"/>
</dbReference>
<evidence type="ECO:0000256" key="5">
    <source>
        <dbReference type="ARBA" id="ARBA00022692"/>
    </source>
</evidence>
<reference evidence="12" key="1">
    <citation type="submission" date="2016-06" db="EMBL/GenBank/DDBJ databases">
        <authorList>
            <person name="Varghese N."/>
            <person name="Submissions Spin"/>
        </authorList>
    </citation>
    <scope>NUCLEOTIDE SEQUENCE [LARGE SCALE GENOMIC DNA]</scope>
    <source>
        <strain evidence="12">DSM 43816</strain>
    </source>
</reference>
<evidence type="ECO:0000313" key="12">
    <source>
        <dbReference type="Proteomes" id="UP000198253"/>
    </source>
</evidence>
<feature type="transmembrane region" description="Helical" evidence="9">
    <location>
        <begin position="138"/>
        <end position="157"/>
    </location>
</feature>
<evidence type="ECO:0000256" key="2">
    <source>
        <dbReference type="ARBA" id="ARBA00022475"/>
    </source>
</evidence>
<feature type="region of interest" description="Disordered" evidence="8">
    <location>
        <begin position="268"/>
        <end position="304"/>
    </location>
</feature>
<feature type="transmembrane region" description="Helical" evidence="9">
    <location>
        <begin position="164"/>
        <end position="187"/>
    </location>
</feature>
<dbReference type="PANTHER" id="PTHR33908:SF3">
    <property type="entry name" value="UNDECAPRENYL PHOSPHATE-ALPHA-4-AMINO-4-DEOXY-L-ARABINOSE ARABINOSYL TRANSFERASE"/>
    <property type="match status" value="1"/>
</dbReference>
<dbReference type="GO" id="GO:0005886">
    <property type="term" value="C:plasma membrane"/>
    <property type="evidence" value="ECO:0007669"/>
    <property type="project" value="UniProtKB-SubCell"/>
</dbReference>
<proteinExistence type="predicted"/>
<keyword evidence="3 11" id="KW-0328">Glycosyltransferase</keyword>
<feature type="domain" description="Glycosyltransferase RgtA/B/C/D-like" evidence="10">
    <location>
        <begin position="72"/>
        <end position="216"/>
    </location>
</feature>
<dbReference type="GO" id="GO:0016763">
    <property type="term" value="F:pentosyltransferase activity"/>
    <property type="evidence" value="ECO:0007669"/>
    <property type="project" value="TreeGrafter"/>
</dbReference>
<sequence length="517" mass="53706">MPGGRREWSRRAGRPVWLWPTLLTLVVASTGVGYAQPWRDELATWSAATRPLPDLARLAATVDATVAPYYLLLHGWVAVFGDSVTALRAPSVLAVTGAAGLTAVLGERLFGTRAGRLGGLLFSVLPSTSRYGQEARPYALATLLAVAATVLLVTALRRPGRGRWTAYAAVVTALGLTHLVALALLAAHALAVRGAVRRWLLALVPAALVAVPLALLARRQQSRQLSWVDPARLGDLAGLPGSLTASAVVGGLLVGLAVVGAARPVDSTPAETDVARPVDGGRADDDSGPADAGAASSGSGGGPARTPVARKWGWIMLAAVAAPAALLFVAGLVTAVWVPRYLVFTTPFLCLPAGALLASVRPVPALAVVGITAALGAPAQLDLRRTHDWPRSAQVDYRAAARIVAAGQRPGDGVVYGSRDGFLFLDLGLAYHLGDGRPRDVLAVRDPRRAGDLRATECERPARCLAGVDRVWLVVAGDRADPVAALPTVKREALDGFSPTGRWTVPGITVALLARAG</sequence>
<accession>A0A1C4XJ22</accession>
<feature type="transmembrane region" description="Helical" evidence="9">
    <location>
        <begin position="238"/>
        <end position="262"/>
    </location>
</feature>
<feature type="compositionally biased region" description="Basic and acidic residues" evidence="8">
    <location>
        <begin position="273"/>
        <end position="285"/>
    </location>
</feature>
<evidence type="ECO:0000256" key="8">
    <source>
        <dbReference type="SAM" id="MobiDB-lite"/>
    </source>
</evidence>
<keyword evidence="6 9" id="KW-1133">Transmembrane helix</keyword>
<evidence type="ECO:0000256" key="4">
    <source>
        <dbReference type="ARBA" id="ARBA00022679"/>
    </source>
</evidence>
<evidence type="ECO:0000256" key="6">
    <source>
        <dbReference type="ARBA" id="ARBA00022989"/>
    </source>
</evidence>
<dbReference type="InterPro" id="IPR050297">
    <property type="entry name" value="LipidA_mod_glycosyltrf_83"/>
</dbReference>
<feature type="transmembrane region" description="Helical" evidence="9">
    <location>
        <begin position="59"/>
        <end position="80"/>
    </location>
</feature>
<protein>
    <submittedName>
        <fullName evidence="11">Mannosyltransferase</fullName>
    </submittedName>
</protein>
<gene>
    <name evidence="11" type="ORF">GA0070618_3100</name>
</gene>
<organism evidence="11 12">
    <name type="scientific">Micromonospora echinospora</name>
    <name type="common">Micromonospora purpurea</name>
    <dbReference type="NCBI Taxonomy" id="1877"/>
    <lineage>
        <taxon>Bacteria</taxon>
        <taxon>Bacillati</taxon>
        <taxon>Actinomycetota</taxon>
        <taxon>Actinomycetes</taxon>
        <taxon>Micromonosporales</taxon>
        <taxon>Micromonosporaceae</taxon>
        <taxon>Micromonospora</taxon>
    </lineage>
</organism>
<evidence type="ECO:0000256" key="7">
    <source>
        <dbReference type="ARBA" id="ARBA00023136"/>
    </source>
</evidence>